<dbReference type="Proteomes" id="UP000070700">
    <property type="component" value="Unassembled WGS sequence"/>
</dbReference>
<sequence>MLNIVLILHLLTFASSLIWASTILNTTYVSPTFQQSRSNIDQDSLASIHALLASPSFPSGWLGQNALATVAQWDFDHKTRTFYDAFNSNETYYADHPGGCYEYWHSPLVDCFNDDAGWAALTSLEGYAAYGDEDYLQNAKSVHDFVSNHGFINETVIEEGYLKGTHFPNNTLVSTCDGKSMYGGVYWQNGFPSEHDQPGAFEAASQPNIDSGSTAVYALLSAKLCQITSNMWYCNRSYDALQFMDRFMIDLSSGFINGPINGKNCSREYHFVVLQTTGNYIAAYTLLSNLTSNATALTIARKTLTSSLTTNIWNTNQGVLLHTSNTSTKVVGIQSVLIRRLHFVYPFMDADVQDAIRQYVNIQYWSLVNYDSDNATKPLLYGSSWDGPKYTAATGRTQFEAIDVLNALALNPDSAFPNDNSMDVPVISL</sequence>
<evidence type="ECO:0008006" key="4">
    <source>
        <dbReference type="Google" id="ProtNLM"/>
    </source>
</evidence>
<evidence type="ECO:0000313" key="3">
    <source>
        <dbReference type="Proteomes" id="UP000070700"/>
    </source>
</evidence>
<dbReference type="PANTHER" id="PTHR47791:SF3">
    <property type="entry name" value="MEIOTICALLY UP-REGULATED GENE 191 PROTEIN"/>
    <property type="match status" value="1"/>
</dbReference>
<proteinExistence type="predicted"/>
<dbReference type="PANTHER" id="PTHR47791">
    <property type="entry name" value="MEIOTICALLY UP-REGULATED GENE 191 PROTEIN"/>
    <property type="match status" value="1"/>
</dbReference>
<dbReference type="KEGG" id="psco:LY89DRAFT_743424"/>
<protein>
    <recommendedName>
        <fullName evidence="4">Glycoside hydrolase family 76 protein</fullName>
    </recommendedName>
</protein>
<dbReference type="EMBL" id="KQ947443">
    <property type="protein sequence ID" value="KUJ06785.1"/>
    <property type="molecule type" value="Genomic_DNA"/>
</dbReference>
<dbReference type="GO" id="GO:0005975">
    <property type="term" value="P:carbohydrate metabolic process"/>
    <property type="evidence" value="ECO:0007669"/>
    <property type="project" value="InterPro"/>
</dbReference>
<organism evidence="2 3">
    <name type="scientific">Mollisia scopiformis</name>
    <name type="common">Conifer needle endophyte fungus</name>
    <name type="synonym">Phialocephala scopiformis</name>
    <dbReference type="NCBI Taxonomy" id="149040"/>
    <lineage>
        <taxon>Eukaryota</taxon>
        <taxon>Fungi</taxon>
        <taxon>Dikarya</taxon>
        <taxon>Ascomycota</taxon>
        <taxon>Pezizomycotina</taxon>
        <taxon>Leotiomycetes</taxon>
        <taxon>Helotiales</taxon>
        <taxon>Mollisiaceae</taxon>
        <taxon>Mollisia</taxon>
    </lineage>
</organism>
<dbReference type="AlphaFoldDB" id="A0A132B311"/>
<evidence type="ECO:0000313" key="2">
    <source>
        <dbReference type="EMBL" id="KUJ06785.1"/>
    </source>
</evidence>
<dbReference type="Gene3D" id="1.50.10.20">
    <property type="match status" value="1"/>
</dbReference>
<keyword evidence="3" id="KW-1185">Reference proteome</keyword>
<dbReference type="OrthoDB" id="9984024at2759"/>
<keyword evidence="1" id="KW-0732">Signal</keyword>
<dbReference type="GeneID" id="28830678"/>
<gene>
    <name evidence="2" type="ORF">LY89DRAFT_743424</name>
</gene>
<dbReference type="InterPro" id="IPR008928">
    <property type="entry name" value="6-hairpin_glycosidase_sf"/>
</dbReference>
<dbReference type="RefSeq" id="XP_018061140.1">
    <property type="nucleotide sequence ID" value="XM_018220952.1"/>
</dbReference>
<reference evidence="2 3" key="1">
    <citation type="submission" date="2015-10" db="EMBL/GenBank/DDBJ databases">
        <title>Full genome of DAOMC 229536 Phialocephala scopiformis, a fungal endophyte of spruce producing the potent anti-insectan compound rugulosin.</title>
        <authorList>
            <consortium name="DOE Joint Genome Institute"/>
            <person name="Walker A.K."/>
            <person name="Frasz S.L."/>
            <person name="Seifert K.A."/>
            <person name="Miller J.D."/>
            <person name="Mondo S.J."/>
            <person name="Labutti K."/>
            <person name="Lipzen A."/>
            <person name="Dockter R."/>
            <person name="Kennedy M."/>
            <person name="Grigoriev I.V."/>
            <person name="Spatafora J.W."/>
        </authorList>
    </citation>
    <scope>NUCLEOTIDE SEQUENCE [LARGE SCALE GENOMIC DNA]</scope>
    <source>
        <strain evidence="2 3">CBS 120377</strain>
    </source>
</reference>
<dbReference type="SUPFAM" id="SSF48208">
    <property type="entry name" value="Six-hairpin glycosidases"/>
    <property type="match status" value="1"/>
</dbReference>
<name>A0A132B311_MOLSC</name>
<dbReference type="InterPro" id="IPR053169">
    <property type="entry name" value="MUG_Protein"/>
</dbReference>
<feature type="signal peptide" evidence="1">
    <location>
        <begin position="1"/>
        <end position="16"/>
    </location>
</feature>
<evidence type="ECO:0000256" key="1">
    <source>
        <dbReference type="SAM" id="SignalP"/>
    </source>
</evidence>
<feature type="chain" id="PRO_5007287804" description="Glycoside hydrolase family 76 protein" evidence="1">
    <location>
        <begin position="17"/>
        <end position="429"/>
    </location>
</feature>
<dbReference type="InParanoid" id="A0A132B311"/>
<accession>A0A132B311</accession>